<dbReference type="EMBL" id="JAQQLI010000035">
    <property type="protein sequence ID" value="MDC7787990.1"/>
    <property type="molecule type" value="Genomic_DNA"/>
</dbReference>
<dbReference type="Proteomes" id="UP001165652">
    <property type="component" value="Unassembled WGS sequence"/>
</dbReference>
<comment type="caution">
    <text evidence="1">The sequence shown here is derived from an EMBL/GenBank/DDBJ whole genome shotgun (WGS) entry which is preliminary data.</text>
</comment>
<evidence type="ECO:0008006" key="3">
    <source>
        <dbReference type="Google" id="ProtNLM"/>
    </source>
</evidence>
<organism evidence="1 2">
    <name type="scientific">Rhodoplanes tepidamans</name>
    <name type="common">Rhodoplanes cryptolactis</name>
    <dbReference type="NCBI Taxonomy" id="200616"/>
    <lineage>
        <taxon>Bacteria</taxon>
        <taxon>Pseudomonadati</taxon>
        <taxon>Pseudomonadota</taxon>
        <taxon>Alphaproteobacteria</taxon>
        <taxon>Hyphomicrobiales</taxon>
        <taxon>Nitrobacteraceae</taxon>
        <taxon>Rhodoplanes</taxon>
    </lineage>
</organism>
<dbReference type="RefSeq" id="WP_272778826.1">
    <property type="nucleotide sequence ID" value="NZ_JAQQLI010000035.1"/>
</dbReference>
<evidence type="ECO:0000313" key="1">
    <source>
        <dbReference type="EMBL" id="MDC7787990.1"/>
    </source>
</evidence>
<reference evidence="1" key="1">
    <citation type="journal article" date="2023" name="Microbiol Resour">
        <title>Genome Sequences of Rhodoplanes serenus and Two Thermotolerant Strains, Rhodoplanes tepidamans and 'Rhodoplanes cryptolactis,' Further Refine the Genus.</title>
        <authorList>
            <person name="Rayyan A.A."/>
            <person name="Kyndt J.A."/>
        </authorList>
    </citation>
    <scope>NUCLEOTIDE SEQUENCE</scope>
    <source>
        <strain evidence="1">DSM 9987</strain>
    </source>
</reference>
<name>A0ABT5JE80_RHOTP</name>
<keyword evidence="2" id="KW-1185">Reference proteome</keyword>
<proteinExistence type="predicted"/>
<evidence type="ECO:0000313" key="2">
    <source>
        <dbReference type="Proteomes" id="UP001165652"/>
    </source>
</evidence>
<sequence length="78" mass="8305">MTLDVTVSDHAVLRWLEREGGLDVEAVRRALAASVGRAVAAADRVGGGRYRIVTDTSTFVVVSGVVVTVLPSRRGARR</sequence>
<reference evidence="1" key="2">
    <citation type="submission" date="2023-02" db="EMBL/GenBank/DDBJ databases">
        <authorList>
            <person name="Rayyan A."/>
            <person name="Meyer T."/>
            <person name="Kyndt J.A."/>
        </authorList>
    </citation>
    <scope>NUCLEOTIDE SEQUENCE</scope>
    <source>
        <strain evidence="1">DSM 9987</strain>
    </source>
</reference>
<gene>
    <name evidence="1" type="ORF">PQJ73_20060</name>
</gene>
<protein>
    <recommendedName>
        <fullName evidence="3">DUF4258 domain-containing protein</fullName>
    </recommendedName>
</protein>
<accession>A0ABT5JE80</accession>